<accession>A0A484PNX0</accession>
<reference evidence="1" key="1">
    <citation type="submission" date="2019-03" db="EMBL/GenBank/DDBJ databases">
        <authorList>
            <person name="Danneels B."/>
        </authorList>
    </citation>
    <scope>NUCLEOTIDE SEQUENCE</scope>
</reference>
<protein>
    <submittedName>
        <fullName evidence="1">Uncharacterized protein</fullName>
    </submittedName>
</protein>
<proteinExistence type="predicted"/>
<dbReference type="EMBL" id="CAADHY010000023">
    <property type="protein sequence ID" value="VFR26961.1"/>
    <property type="molecule type" value="Genomic_DNA"/>
</dbReference>
<evidence type="ECO:0000313" key="1">
    <source>
        <dbReference type="EMBL" id="VFR26961.1"/>
    </source>
</evidence>
<name>A0A484PNX0_9ZZZZ</name>
<gene>
    <name evidence="1" type="ORF">AMP9_4372</name>
</gene>
<organism evidence="1">
    <name type="scientific">plant metagenome</name>
    <dbReference type="NCBI Taxonomy" id="1297885"/>
    <lineage>
        <taxon>unclassified sequences</taxon>
        <taxon>metagenomes</taxon>
        <taxon>organismal metagenomes</taxon>
    </lineage>
</organism>
<dbReference type="AlphaFoldDB" id="A0A484PNX0"/>
<sequence length="47" mass="5096">MSLAHGAMRRAQFTWLHLHHVIRSLAGEASAGIVTMVLQAGITPKET</sequence>